<proteinExistence type="predicted"/>
<organism evidence="3 4">
    <name type="scientific">Martelella mangrovi</name>
    <dbReference type="NCBI Taxonomy" id="1397477"/>
    <lineage>
        <taxon>Bacteria</taxon>
        <taxon>Pseudomonadati</taxon>
        <taxon>Pseudomonadota</taxon>
        <taxon>Alphaproteobacteria</taxon>
        <taxon>Hyphomicrobiales</taxon>
        <taxon>Aurantimonadaceae</taxon>
        <taxon>Martelella</taxon>
    </lineage>
</organism>
<keyword evidence="2" id="KW-0472">Membrane</keyword>
<gene>
    <name evidence="3" type="ORF">ABID12_002002</name>
</gene>
<protein>
    <submittedName>
        <fullName evidence="3">Uncharacterized protein</fullName>
    </submittedName>
</protein>
<dbReference type="RefSeq" id="WP_354434086.1">
    <property type="nucleotide sequence ID" value="NZ_JBEPLY010000005.1"/>
</dbReference>
<feature type="region of interest" description="Disordered" evidence="1">
    <location>
        <begin position="58"/>
        <end position="77"/>
    </location>
</feature>
<name>A0ABV2ICV2_9HYPH</name>
<keyword evidence="2" id="KW-0812">Transmembrane</keyword>
<dbReference type="Proteomes" id="UP001549164">
    <property type="component" value="Unassembled WGS sequence"/>
</dbReference>
<keyword evidence="2" id="KW-1133">Transmembrane helix</keyword>
<comment type="caution">
    <text evidence="3">The sequence shown here is derived from an EMBL/GenBank/DDBJ whole genome shotgun (WGS) entry which is preliminary data.</text>
</comment>
<accession>A0ABV2ICV2</accession>
<sequence length="105" mass="11087">MTDFAAGSCERAGLIATVHGGFSRTALDVLPVSATGSENRSEIRGCGMKIDSVIRAYGEPGNRADSRNADERTPRVRRKSPGLATVVLLGLAFWTGLALLLVTVI</sequence>
<feature type="transmembrane region" description="Helical" evidence="2">
    <location>
        <begin position="82"/>
        <end position="104"/>
    </location>
</feature>
<evidence type="ECO:0000256" key="1">
    <source>
        <dbReference type="SAM" id="MobiDB-lite"/>
    </source>
</evidence>
<evidence type="ECO:0000313" key="3">
    <source>
        <dbReference type="EMBL" id="MET3600062.1"/>
    </source>
</evidence>
<dbReference type="EMBL" id="JBEPLY010000005">
    <property type="protein sequence ID" value="MET3600062.1"/>
    <property type="molecule type" value="Genomic_DNA"/>
</dbReference>
<feature type="compositionally biased region" description="Basic and acidic residues" evidence="1">
    <location>
        <begin position="62"/>
        <end position="74"/>
    </location>
</feature>
<reference evidence="3 4" key="1">
    <citation type="submission" date="2024-06" db="EMBL/GenBank/DDBJ databases">
        <title>Genomic Encyclopedia of Type Strains, Phase IV (KMG-IV): sequencing the most valuable type-strain genomes for metagenomic binning, comparative biology and taxonomic classification.</title>
        <authorList>
            <person name="Goeker M."/>
        </authorList>
    </citation>
    <scope>NUCLEOTIDE SEQUENCE [LARGE SCALE GENOMIC DNA]</scope>
    <source>
        <strain evidence="3 4">DSM 28102</strain>
    </source>
</reference>
<evidence type="ECO:0000256" key="2">
    <source>
        <dbReference type="SAM" id="Phobius"/>
    </source>
</evidence>
<keyword evidence="4" id="KW-1185">Reference proteome</keyword>
<evidence type="ECO:0000313" key="4">
    <source>
        <dbReference type="Proteomes" id="UP001549164"/>
    </source>
</evidence>